<organism evidence="2 3">
    <name type="scientific">Maribacter spongiicola</name>
    <dbReference type="NCBI Taxonomy" id="1206753"/>
    <lineage>
        <taxon>Bacteria</taxon>
        <taxon>Pseudomonadati</taxon>
        <taxon>Bacteroidota</taxon>
        <taxon>Flavobacteriia</taxon>
        <taxon>Flavobacteriales</taxon>
        <taxon>Flavobacteriaceae</taxon>
        <taxon>Maribacter</taxon>
    </lineage>
</organism>
<name>A0A4R7K359_9FLAO</name>
<keyword evidence="1" id="KW-0472">Membrane</keyword>
<dbReference type="RefSeq" id="WP_133687332.1">
    <property type="nucleotide sequence ID" value="NZ_SOAY01000011.1"/>
</dbReference>
<evidence type="ECO:0000313" key="2">
    <source>
        <dbReference type="EMBL" id="TDT44956.1"/>
    </source>
</evidence>
<feature type="transmembrane region" description="Helical" evidence="1">
    <location>
        <begin position="73"/>
        <end position="90"/>
    </location>
</feature>
<protein>
    <submittedName>
        <fullName evidence="2">Uncharacterized protein</fullName>
    </submittedName>
</protein>
<keyword evidence="1" id="KW-1133">Transmembrane helix</keyword>
<gene>
    <name evidence="2" type="ORF">CLV90_2035</name>
</gene>
<proteinExistence type="predicted"/>
<dbReference type="Proteomes" id="UP000294749">
    <property type="component" value="Unassembled WGS sequence"/>
</dbReference>
<evidence type="ECO:0000313" key="3">
    <source>
        <dbReference type="Proteomes" id="UP000294749"/>
    </source>
</evidence>
<comment type="caution">
    <text evidence="2">The sequence shown here is derived from an EMBL/GenBank/DDBJ whole genome shotgun (WGS) entry which is preliminary data.</text>
</comment>
<accession>A0A4R7K359</accession>
<evidence type="ECO:0000256" key="1">
    <source>
        <dbReference type="SAM" id="Phobius"/>
    </source>
</evidence>
<feature type="transmembrane region" description="Helical" evidence="1">
    <location>
        <begin position="12"/>
        <end position="33"/>
    </location>
</feature>
<sequence length="91" mass="10578">MGVIWDFFVGHGIFSIAFFIGFPLFVIGGRYNYKSEEEMFNRRNSSGNMEFESYKESRSLGSKWTLWKSIGKIGLWLTVFSLLGLCFLHFT</sequence>
<keyword evidence="3" id="KW-1185">Reference proteome</keyword>
<dbReference type="EMBL" id="SOAY01000011">
    <property type="protein sequence ID" value="TDT44956.1"/>
    <property type="molecule type" value="Genomic_DNA"/>
</dbReference>
<keyword evidence="1" id="KW-0812">Transmembrane</keyword>
<reference evidence="2 3" key="1">
    <citation type="submission" date="2019-03" db="EMBL/GenBank/DDBJ databases">
        <title>Genomic Encyclopedia of Archaeal and Bacterial Type Strains, Phase II (KMG-II): from individual species to whole genera.</title>
        <authorList>
            <person name="Goeker M."/>
        </authorList>
    </citation>
    <scope>NUCLEOTIDE SEQUENCE [LARGE SCALE GENOMIC DNA]</scope>
    <source>
        <strain evidence="2 3">DSM 25233</strain>
    </source>
</reference>
<dbReference type="AlphaFoldDB" id="A0A4R7K359"/>